<comment type="similarity">
    <text evidence="1">Belongs to the short-chain dehydrogenases/reductases (SDR) family.</text>
</comment>
<evidence type="ECO:0000256" key="1">
    <source>
        <dbReference type="ARBA" id="ARBA00006484"/>
    </source>
</evidence>
<dbReference type="EMBL" id="JBEPMU010000001">
    <property type="protein sequence ID" value="MET3650626.1"/>
    <property type="molecule type" value="Genomic_DNA"/>
</dbReference>
<sequence>MNAIAPGYCETDMVEAVPEDVLKGIVASIPVARLGCPQDVAQLVSLLASEQASFITGAIFDVNGGQWMP</sequence>
<dbReference type="Pfam" id="PF13561">
    <property type="entry name" value="adh_short_C2"/>
    <property type="match status" value="1"/>
</dbReference>
<protein>
    <submittedName>
        <fullName evidence="2">NAD(P)-dependent dehydrogenase (Short-subunit alcohol dehydrogenase family)</fullName>
    </submittedName>
</protein>
<reference evidence="2 3" key="1">
    <citation type="submission" date="2024-06" db="EMBL/GenBank/DDBJ databases">
        <title>Sorghum-associated microbial communities from plants grown in Nebraska, USA.</title>
        <authorList>
            <person name="Schachtman D."/>
        </authorList>
    </citation>
    <scope>NUCLEOTIDE SEQUENCE [LARGE SCALE GENOMIC DNA]</scope>
    <source>
        <strain evidence="2 3">1073</strain>
    </source>
</reference>
<dbReference type="PANTHER" id="PTHR42879">
    <property type="entry name" value="3-OXOACYL-(ACYL-CARRIER-PROTEIN) REDUCTASE"/>
    <property type="match status" value="1"/>
</dbReference>
<organism evidence="2 3">
    <name type="scientific">Dyella japonica</name>
    <dbReference type="NCBI Taxonomy" id="231455"/>
    <lineage>
        <taxon>Bacteria</taxon>
        <taxon>Pseudomonadati</taxon>
        <taxon>Pseudomonadota</taxon>
        <taxon>Gammaproteobacteria</taxon>
        <taxon>Lysobacterales</taxon>
        <taxon>Rhodanobacteraceae</taxon>
        <taxon>Dyella</taxon>
    </lineage>
</organism>
<comment type="caution">
    <text evidence="2">The sequence shown here is derived from an EMBL/GenBank/DDBJ whole genome shotgun (WGS) entry which is preliminary data.</text>
</comment>
<proteinExistence type="inferred from homology"/>
<dbReference type="SUPFAM" id="SSF51735">
    <property type="entry name" value="NAD(P)-binding Rossmann-fold domains"/>
    <property type="match status" value="1"/>
</dbReference>
<gene>
    <name evidence="2" type="ORF">ABIC75_000328</name>
</gene>
<accession>A0ABV2JP56</accession>
<keyword evidence="3" id="KW-1185">Reference proteome</keyword>
<dbReference type="Proteomes" id="UP001549184">
    <property type="component" value="Unassembled WGS sequence"/>
</dbReference>
<name>A0ABV2JP56_9GAMM</name>
<dbReference type="InterPro" id="IPR036291">
    <property type="entry name" value="NAD(P)-bd_dom_sf"/>
</dbReference>
<dbReference type="PANTHER" id="PTHR42879:SF2">
    <property type="entry name" value="3-OXOACYL-[ACYL-CARRIER-PROTEIN] REDUCTASE FABG"/>
    <property type="match status" value="1"/>
</dbReference>
<evidence type="ECO:0000313" key="3">
    <source>
        <dbReference type="Proteomes" id="UP001549184"/>
    </source>
</evidence>
<dbReference type="InterPro" id="IPR002347">
    <property type="entry name" value="SDR_fam"/>
</dbReference>
<evidence type="ECO:0000313" key="2">
    <source>
        <dbReference type="EMBL" id="MET3650626.1"/>
    </source>
</evidence>
<dbReference type="InterPro" id="IPR050259">
    <property type="entry name" value="SDR"/>
</dbReference>
<dbReference type="Gene3D" id="3.40.50.720">
    <property type="entry name" value="NAD(P)-binding Rossmann-like Domain"/>
    <property type="match status" value="1"/>
</dbReference>